<keyword evidence="1" id="KW-0812">Transmembrane</keyword>
<dbReference type="PANTHER" id="PTHR12242:SF49">
    <property type="entry name" value="HEADBUTT, ISOFORM E"/>
    <property type="match status" value="1"/>
</dbReference>
<evidence type="ECO:0000256" key="1">
    <source>
        <dbReference type="SAM" id="Phobius"/>
    </source>
</evidence>
<feature type="transmembrane region" description="Helical" evidence="1">
    <location>
        <begin position="164"/>
        <end position="186"/>
    </location>
</feature>
<dbReference type="AlphaFoldDB" id="A0A232F2K5"/>
<dbReference type="InterPro" id="IPR049352">
    <property type="entry name" value="Rost"/>
</dbReference>
<evidence type="ECO:0008006" key="4">
    <source>
        <dbReference type="Google" id="ProtNLM"/>
    </source>
</evidence>
<organism evidence="2 3">
    <name type="scientific">Trichomalopsis sarcophagae</name>
    <dbReference type="NCBI Taxonomy" id="543379"/>
    <lineage>
        <taxon>Eukaryota</taxon>
        <taxon>Metazoa</taxon>
        <taxon>Ecdysozoa</taxon>
        <taxon>Arthropoda</taxon>
        <taxon>Hexapoda</taxon>
        <taxon>Insecta</taxon>
        <taxon>Pterygota</taxon>
        <taxon>Neoptera</taxon>
        <taxon>Endopterygota</taxon>
        <taxon>Hymenoptera</taxon>
        <taxon>Apocrita</taxon>
        <taxon>Proctotrupomorpha</taxon>
        <taxon>Chalcidoidea</taxon>
        <taxon>Pteromalidae</taxon>
        <taxon>Pteromalinae</taxon>
        <taxon>Trichomalopsis</taxon>
    </lineage>
</organism>
<feature type="transmembrane region" description="Helical" evidence="1">
    <location>
        <begin position="269"/>
        <end position="291"/>
    </location>
</feature>
<reference evidence="2 3" key="1">
    <citation type="journal article" date="2017" name="Curr. Biol.">
        <title>The Evolution of Venom by Co-option of Single-Copy Genes.</title>
        <authorList>
            <person name="Martinson E.O."/>
            <person name="Mrinalini"/>
            <person name="Kelkar Y.D."/>
            <person name="Chang C.H."/>
            <person name="Werren J.H."/>
        </authorList>
    </citation>
    <scope>NUCLEOTIDE SEQUENCE [LARGE SCALE GENOMIC DNA]</scope>
    <source>
        <strain evidence="2 3">Alberta</strain>
        <tissue evidence="2">Whole body</tissue>
    </source>
</reference>
<keyword evidence="1" id="KW-1133">Transmembrane helix</keyword>
<dbReference type="GO" id="GO:0016020">
    <property type="term" value="C:membrane"/>
    <property type="evidence" value="ECO:0007669"/>
    <property type="project" value="TreeGrafter"/>
</dbReference>
<feature type="transmembrane region" description="Helical" evidence="1">
    <location>
        <begin position="198"/>
        <end position="219"/>
    </location>
</feature>
<sequence>MTPEHHHHESSSTSDLSCCLDACRTKEHIRIAASSFCGRRAMVKKLWCRELARKWFQTKFEPPHGRCFSEPKCQDQLKLWYVIYRWLIFSCWLLVVLFSFFEVGSAHPLGIWEKWPIYLTNWDLALGLSQSLLGVCLVTRRWRQQRRCVDFDPSTLEYGKLEKIYWFLYIVTSSLALGVTVSYWGLVHDPKIHNVDPLNILIHVSNSLLMLLDLCVTGVPFEIRCFWWCPLLVSLYVLFSLVYYAAGGLDKLGHHKIYNILDWEKPKRTILVCAGGLVFLAITHCLLYFIARFRDRVYERRRRLIVSATQNGCKEEAEKRKNESSYV</sequence>
<feature type="transmembrane region" description="Helical" evidence="1">
    <location>
        <begin position="82"/>
        <end position="101"/>
    </location>
</feature>
<dbReference type="OrthoDB" id="419711at2759"/>
<protein>
    <recommendedName>
        <fullName evidence="4">Protein rolling stone</fullName>
    </recommendedName>
</protein>
<feature type="transmembrane region" description="Helical" evidence="1">
    <location>
        <begin position="121"/>
        <end position="139"/>
    </location>
</feature>
<dbReference type="EMBL" id="NNAY01001145">
    <property type="protein sequence ID" value="OXU24994.1"/>
    <property type="molecule type" value="Genomic_DNA"/>
</dbReference>
<dbReference type="STRING" id="543379.A0A232F2K5"/>
<evidence type="ECO:0000313" key="3">
    <source>
        <dbReference type="Proteomes" id="UP000215335"/>
    </source>
</evidence>
<dbReference type="Proteomes" id="UP000215335">
    <property type="component" value="Unassembled WGS sequence"/>
</dbReference>
<proteinExistence type="predicted"/>
<name>A0A232F2K5_9HYME</name>
<keyword evidence="3" id="KW-1185">Reference proteome</keyword>
<dbReference type="Pfam" id="PF21534">
    <property type="entry name" value="Rost"/>
    <property type="match status" value="1"/>
</dbReference>
<comment type="caution">
    <text evidence="2">The sequence shown here is derived from an EMBL/GenBank/DDBJ whole genome shotgun (WGS) entry which is preliminary data.</text>
</comment>
<evidence type="ECO:0000313" key="2">
    <source>
        <dbReference type="EMBL" id="OXU24994.1"/>
    </source>
</evidence>
<gene>
    <name evidence="2" type="ORF">TSAR_000522</name>
</gene>
<accession>A0A232F2K5</accession>
<dbReference type="PANTHER" id="PTHR12242">
    <property type="entry name" value="OS02G0130600 PROTEIN-RELATED"/>
    <property type="match status" value="1"/>
</dbReference>
<feature type="transmembrane region" description="Helical" evidence="1">
    <location>
        <begin position="226"/>
        <end position="246"/>
    </location>
</feature>
<keyword evidence="1" id="KW-0472">Membrane</keyword>